<keyword evidence="1" id="KW-0812">Transmembrane</keyword>
<evidence type="ECO:0000313" key="3">
    <source>
        <dbReference type="Proteomes" id="UP000308114"/>
    </source>
</evidence>
<protein>
    <submittedName>
        <fullName evidence="2">Uncharacterized protein</fullName>
    </submittedName>
</protein>
<accession>A0A4U2Q7J2</accession>
<keyword evidence="1" id="KW-1133">Transmembrane helix</keyword>
<evidence type="ECO:0000313" key="2">
    <source>
        <dbReference type="EMBL" id="TKH46094.1"/>
    </source>
</evidence>
<dbReference type="Proteomes" id="UP000308114">
    <property type="component" value="Unassembled WGS sequence"/>
</dbReference>
<gene>
    <name evidence="2" type="ORF">C1I60_05135</name>
</gene>
<organism evidence="2 3">
    <name type="scientific">Paenibacillus terrae</name>
    <dbReference type="NCBI Taxonomy" id="159743"/>
    <lineage>
        <taxon>Bacteria</taxon>
        <taxon>Bacillati</taxon>
        <taxon>Bacillota</taxon>
        <taxon>Bacilli</taxon>
        <taxon>Bacillales</taxon>
        <taxon>Paenibacillaceae</taxon>
        <taxon>Paenibacillus</taxon>
    </lineage>
</organism>
<comment type="caution">
    <text evidence="2">The sequence shown here is derived from an EMBL/GenBank/DDBJ whole genome shotgun (WGS) entry which is preliminary data.</text>
</comment>
<dbReference type="AlphaFoldDB" id="A0A4U2Q7J2"/>
<name>A0A4U2Q7J2_9BACL</name>
<evidence type="ECO:0000256" key="1">
    <source>
        <dbReference type="SAM" id="Phobius"/>
    </source>
</evidence>
<reference evidence="2 3" key="1">
    <citation type="submission" date="2018-01" db="EMBL/GenBank/DDBJ databases">
        <title>Bacillales members from the olive rhizosphere are effective biological control agents against Verticillium dahliae.</title>
        <authorList>
            <person name="Gomez-Lama C."/>
            <person name="Legarda G."/>
            <person name="Ruano-Rosa D."/>
            <person name="Pizarro-Tobias P."/>
            <person name="Valverde-Corredor A."/>
            <person name="Niqui J.L."/>
            <person name="Trivino J.C."/>
            <person name="Roca A."/>
            <person name="Mercado-Blanco J."/>
        </authorList>
    </citation>
    <scope>NUCLEOTIDE SEQUENCE [LARGE SCALE GENOMIC DNA]</scope>
    <source>
        <strain evidence="2 3">PIC167</strain>
    </source>
</reference>
<dbReference type="EMBL" id="PNXQ01000005">
    <property type="protein sequence ID" value="TKH46094.1"/>
    <property type="molecule type" value="Genomic_DNA"/>
</dbReference>
<sequence length="97" mass="11750">MVLLKESSNKEVIREQYEEFWSELLIRDEKKAEHVLKKLEYELLPTRQEILSPFKNLTWEKILAPFKTHLTWIIPLSVITFFVLAYVIFIWVALWVE</sequence>
<keyword evidence="1" id="KW-0472">Membrane</keyword>
<proteinExistence type="predicted"/>
<feature type="transmembrane region" description="Helical" evidence="1">
    <location>
        <begin position="70"/>
        <end position="96"/>
    </location>
</feature>